<feature type="transmembrane region" description="Helical" evidence="5">
    <location>
        <begin position="89"/>
        <end position="111"/>
    </location>
</feature>
<keyword evidence="4 5" id="KW-0472">Membrane</keyword>
<evidence type="ECO:0000256" key="5">
    <source>
        <dbReference type="SAM" id="Phobius"/>
    </source>
</evidence>
<organism evidence="6 7">
    <name type="scientific">Microbacterium maritypicum MF109</name>
    <dbReference type="NCBI Taxonomy" id="1333857"/>
    <lineage>
        <taxon>Bacteria</taxon>
        <taxon>Bacillati</taxon>
        <taxon>Actinomycetota</taxon>
        <taxon>Actinomycetes</taxon>
        <taxon>Micrococcales</taxon>
        <taxon>Microbacteriaceae</taxon>
        <taxon>Microbacterium</taxon>
    </lineage>
</organism>
<reference evidence="6 7" key="1">
    <citation type="journal article" date="2013" name="Genome Announc.">
        <title>Whole-genome sequences of five oyster-associated bacteria show potential for crude oil hydrocarbon degradation.</title>
        <authorList>
            <person name="Chauhan A."/>
            <person name="Green S."/>
            <person name="Pathak A."/>
            <person name="Thomas J."/>
            <person name="Venkatramanan R."/>
        </authorList>
    </citation>
    <scope>NUCLEOTIDE SEQUENCE [LARGE SCALE GENOMIC DNA]</scope>
    <source>
        <strain evidence="6 7">MF109</strain>
    </source>
</reference>
<evidence type="ECO:0000256" key="1">
    <source>
        <dbReference type="ARBA" id="ARBA00004141"/>
    </source>
</evidence>
<keyword evidence="3 5" id="KW-1133">Transmembrane helix</keyword>
<proteinExistence type="predicted"/>
<evidence type="ECO:0000256" key="4">
    <source>
        <dbReference type="ARBA" id="ARBA00023136"/>
    </source>
</evidence>
<name>T5L675_MICMQ</name>
<feature type="transmembrane region" description="Helical" evidence="5">
    <location>
        <begin position="64"/>
        <end position="82"/>
    </location>
</feature>
<keyword evidence="2 5" id="KW-0812">Transmembrane</keyword>
<evidence type="ECO:0000256" key="2">
    <source>
        <dbReference type="ARBA" id="ARBA00022692"/>
    </source>
</evidence>
<dbReference type="Pfam" id="PF07681">
    <property type="entry name" value="DoxX"/>
    <property type="match status" value="1"/>
</dbReference>
<dbReference type="EMBL" id="ATAO01000013">
    <property type="protein sequence ID" value="EQM86075.1"/>
    <property type="molecule type" value="Genomic_DNA"/>
</dbReference>
<gene>
    <name evidence="6" type="ORF">L687_10185</name>
</gene>
<dbReference type="InterPro" id="IPR032808">
    <property type="entry name" value="DoxX"/>
</dbReference>
<feature type="transmembrane region" description="Helical" evidence="5">
    <location>
        <begin position="117"/>
        <end position="140"/>
    </location>
</feature>
<dbReference type="AlphaFoldDB" id="T5L675"/>
<evidence type="ECO:0000313" key="6">
    <source>
        <dbReference type="EMBL" id="EQM86075.1"/>
    </source>
</evidence>
<comment type="caution">
    <text evidence="6">The sequence shown here is derived from an EMBL/GenBank/DDBJ whole genome shotgun (WGS) entry which is preliminary data.</text>
</comment>
<comment type="subcellular location">
    <subcellularLocation>
        <location evidence="1">Membrane</location>
        <topology evidence="1">Multi-pass membrane protein</topology>
    </subcellularLocation>
</comment>
<sequence>MIGSRPAGVLTLSLLGAGARVAVGVLWLIEGILKYRAGFGAADIELVAQSTEGNPRVPWFFEPLASFMGMAPGVFGVVMPALEVALGVLLVAGFLTRIAAFLSIGTLMLYWSADQLIAQYPAMVVLSAVVLLLTVSGRFGMDGWLRARRREATEAIEATEATAATSGLWEA</sequence>
<dbReference type="PATRIC" id="fig|1333857.3.peg.254"/>
<dbReference type="Proteomes" id="UP000016033">
    <property type="component" value="Unassembled WGS sequence"/>
</dbReference>
<evidence type="ECO:0000313" key="7">
    <source>
        <dbReference type="Proteomes" id="UP000016033"/>
    </source>
</evidence>
<protein>
    <recommendedName>
        <fullName evidence="8">DoxX family protein</fullName>
    </recommendedName>
</protein>
<dbReference type="RefSeq" id="WP_021198245.1">
    <property type="nucleotide sequence ID" value="NZ_ATAO01000013.1"/>
</dbReference>
<feature type="transmembrane region" description="Helical" evidence="5">
    <location>
        <begin position="7"/>
        <end position="29"/>
    </location>
</feature>
<accession>T5L675</accession>
<evidence type="ECO:0000256" key="3">
    <source>
        <dbReference type="ARBA" id="ARBA00022989"/>
    </source>
</evidence>
<evidence type="ECO:0008006" key="8">
    <source>
        <dbReference type="Google" id="ProtNLM"/>
    </source>
</evidence>
<dbReference type="GO" id="GO:0016020">
    <property type="term" value="C:membrane"/>
    <property type="evidence" value="ECO:0007669"/>
    <property type="project" value="UniProtKB-SubCell"/>
</dbReference>